<dbReference type="Proteomes" id="UP001165122">
    <property type="component" value="Unassembled WGS sequence"/>
</dbReference>
<dbReference type="Pfam" id="PF05995">
    <property type="entry name" value="CDO_I"/>
    <property type="match status" value="1"/>
</dbReference>
<evidence type="ECO:0000313" key="10">
    <source>
        <dbReference type="EMBL" id="GMI17481.1"/>
    </source>
</evidence>
<evidence type="ECO:0000256" key="9">
    <source>
        <dbReference type="SAM" id="MobiDB-lite"/>
    </source>
</evidence>
<evidence type="ECO:0000256" key="6">
    <source>
        <dbReference type="ARBA" id="ARBA00023004"/>
    </source>
</evidence>
<evidence type="ECO:0000256" key="2">
    <source>
        <dbReference type="ARBA" id="ARBA00013133"/>
    </source>
</evidence>
<evidence type="ECO:0000256" key="4">
    <source>
        <dbReference type="ARBA" id="ARBA00022964"/>
    </source>
</evidence>
<keyword evidence="4" id="KW-0223">Dioxygenase</keyword>
<comment type="caution">
    <text evidence="10">The sequence shown here is derived from an EMBL/GenBank/DDBJ whole genome shotgun (WGS) entry which is preliminary data.</text>
</comment>
<dbReference type="Gene3D" id="2.60.120.10">
    <property type="entry name" value="Jelly Rolls"/>
    <property type="match status" value="1"/>
</dbReference>
<dbReference type="OrthoDB" id="543511at2759"/>
<protein>
    <recommendedName>
        <fullName evidence="2">cysteine dioxygenase</fullName>
        <ecNumber evidence="2">1.13.11.20</ecNumber>
    </recommendedName>
</protein>
<organism evidence="10 11">
    <name type="scientific">Triparma laevis f. longispina</name>
    <dbReference type="NCBI Taxonomy" id="1714387"/>
    <lineage>
        <taxon>Eukaryota</taxon>
        <taxon>Sar</taxon>
        <taxon>Stramenopiles</taxon>
        <taxon>Ochrophyta</taxon>
        <taxon>Bolidophyceae</taxon>
        <taxon>Parmales</taxon>
        <taxon>Triparmaceae</taxon>
        <taxon>Triparma</taxon>
    </lineage>
</organism>
<dbReference type="EC" id="1.13.11.20" evidence="2"/>
<dbReference type="InterPro" id="IPR011051">
    <property type="entry name" value="RmlC_Cupin_sf"/>
</dbReference>
<evidence type="ECO:0000256" key="1">
    <source>
        <dbReference type="ARBA" id="ARBA00006622"/>
    </source>
</evidence>
<dbReference type="EMBL" id="BRXW01000293">
    <property type="protein sequence ID" value="GMI17481.1"/>
    <property type="molecule type" value="Genomic_DNA"/>
</dbReference>
<dbReference type="InterPro" id="IPR010300">
    <property type="entry name" value="CDO_1"/>
</dbReference>
<evidence type="ECO:0000256" key="5">
    <source>
        <dbReference type="ARBA" id="ARBA00023002"/>
    </source>
</evidence>
<reference evidence="11" key="1">
    <citation type="journal article" date="2023" name="Commun. Biol.">
        <title>Genome analysis of Parmales, the sister group of diatoms, reveals the evolutionary specialization of diatoms from phago-mixotrophs to photoautotrophs.</title>
        <authorList>
            <person name="Ban H."/>
            <person name="Sato S."/>
            <person name="Yoshikawa S."/>
            <person name="Yamada K."/>
            <person name="Nakamura Y."/>
            <person name="Ichinomiya M."/>
            <person name="Sato N."/>
            <person name="Blanc-Mathieu R."/>
            <person name="Endo H."/>
            <person name="Kuwata A."/>
            <person name="Ogata H."/>
        </authorList>
    </citation>
    <scope>NUCLEOTIDE SEQUENCE [LARGE SCALE GENOMIC DNA]</scope>
    <source>
        <strain evidence="11">NIES 3700</strain>
    </source>
</reference>
<keyword evidence="11" id="KW-1185">Reference proteome</keyword>
<feature type="region of interest" description="Disordered" evidence="9">
    <location>
        <begin position="1"/>
        <end position="22"/>
    </location>
</feature>
<evidence type="ECO:0000313" key="11">
    <source>
        <dbReference type="Proteomes" id="UP001165122"/>
    </source>
</evidence>
<keyword evidence="3 8" id="KW-0479">Metal-binding</keyword>
<keyword evidence="5" id="KW-0560">Oxidoreductase</keyword>
<comment type="similarity">
    <text evidence="1">Belongs to the cysteine dioxygenase family.</text>
</comment>
<dbReference type="SUPFAM" id="SSF51182">
    <property type="entry name" value="RmlC-like cupins"/>
    <property type="match status" value="1"/>
</dbReference>
<dbReference type="InterPro" id="IPR014710">
    <property type="entry name" value="RmlC-like_jellyroll"/>
</dbReference>
<evidence type="ECO:0000256" key="8">
    <source>
        <dbReference type="PIRSR" id="PIRSR610300-51"/>
    </source>
</evidence>
<feature type="cross-link" description="3'-(S-cysteinyl)-tyrosine (Cys-Tyr)" evidence="7">
    <location>
        <begin position="230"/>
        <end position="312"/>
    </location>
</feature>
<keyword evidence="6 8" id="KW-0408">Iron</keyword>
<evidence type="ECO:0000256" key="3">
    <source>
        <dbReference type="ARBA" id="ARBA00022723"/>
    </source>
</evidence>
<gene>
    <name evidence="10" type="ORF">TrLO_g6022</name>
</gene>
<proteinExistence type="inferred from homology"/>
<dbReference type="GO" id="GO:0017172">
    <property type="term" value="F:cysteine dioxygenase activity"/>
    <property type="evidence" value="ECO:0007669"/>
    <property type="project" value="UniProtKB-EC"/>
</dbReference>
<dbReference type="GO" id="GO:0008198">
    <property type="term" value="F:ferrous iron binding"/>
    <property type="evidence" value="ECO:0007669"/>
    <property type="project" value="TreeGrafter"/>
</dbReference>
<dbReference type="AlphaFoldDB" id="A0A9W7L074"/>
<keyword evidence="7" id="KW-0883">Thioether bond</keyword>
<feature type="binding site" evidence="8">
    <location>
        <position position="225"/>
    </location>
    <ligand>
        <name>Fe cation</name>
        <dbReference type="ChEBI" id="CHEBI:24875"/>
        <note>catalytic</note>
    </ligand>
</feature>
<dbReference type="PANTHER" id="PTHR12918:SF1">
    <property type="entry name" value="CYSTEINE DIOXYGENASE TYPE 1"/>
    <property type="match status" value="1"/>
</dbReference>
<sequence length="371" mass="40879">MNNSTTTSSPARTPSKNAMVNFPSSRPAKKARHLCSLGTGEVIHVLAYTALKDRVDDFEFVVQGLARCLYTMESAVTDVRVCHPCCGEVVFIVTFVSKAALSRFLLGPQRDFETQLEGLITTSGATKKPSFQASGTMMPAAHTLDSLLDFLKTTVKGDDHTAHDVRTVSKEIERWFPRPSEYEKYITIDPANPNKYTRNLIHGDENMDVILMCWPAGCQSSIHDHDSSSCWVTVVEGTVHEVQFQLPRLDKKFLEAEQKDPANAVGQCGRLKIVNIASLNTGGVTGTYANNDIGIHRVENRSEKLACTLHVYAPPLKKMKIFDEDGNVHVHLATKNSEGGCDGGDGCDPNVCVLRKGIFDVDAWNQPNRVK</sequence>
<feature type="compositionally biased region" description="Low complexity" evidence="9">
    <location>
        <begin position="1"/>
        <end position="15"/>
    </location>
</feature>
<dbReference type="PANTHER" id="PTHR12918">
    <property type="entry name" value="CYSTEINE DIOXYGENASE"/>
    <property type="match status" value="1"/>
</dbReference>
<feature type="binding site" evidence="8">
    <location>
        <position position="223"/>
    </location>
    <ligand>
        <name>Fe cation</name>
        <dbReference type="ChEBI" id="CHEBI:24875"/>
        <note>catalytic</note>
    </ligand>
</feature>
<accession>A0A9W7L074</accession>
<name>A0A9W7L074_9STRA</name>
<evidence type="ECO:0000256" key="7">
    <source>
        <dbReference type="PIRSR" id="PIRSR610300-50"/>
    </source>
</evidence>
<feature type="binding site" evidence="8">
    <location>
        <position position="296"/>
    </location>
    <ligand>
        <name>Fe cation</name>
        <dbReference type="ChEBI" id="CHEBI:24875"/>
        <note>catalytic</note>
    </ligand>
</feature>
<dbReference type="CDD" id="cd10548">
    <property type="entry name" value="cupin_CDO"/>
    <property type="match status" value="1"/>
</dbReference>